<gene>
    <name evidence="5" type="ORF">CONCODRAFT_79435</name>
</gene>
<dbReference type="Pfam" id="PF00018">
    <property type="entry name" value="SH3_1"/>
    <property type="match status" value="1"/>
</dbReference>
<protein>
    <recommendedName>
        <fullName evidence="4">SH3 domain-containing protein</fullName>
    </recommendedName>
</protein>
<feature type="region of interest" description="Disordered" evidence="3">
    <location>
        <begin position="1"/>
        <end position="25"/>
    </location>
</feature>
<name>A0A137P2M9_CONC2</name>
<dbReference type="PRINTS" id="PR00452">
    <property type="entry name" value="SH3DOMAIN"/>
</dbReference>
<feature type="domain" description="SH3" evidence="4">
    <location>
        <begin position="74"/>
        <end position="134"/>
    </location>
</feature>
<evidence type="ECO:0000259" key="4">
    <source>
        <dbReference type="PROSITE" id="PS50002"/>
    </source>
</evidence>
<sequence>MNGNFDKVANTETQSKNGVTNNLDKNAQAEKYRQEYWANSIVKFRDFGFPTNDIRHWGQPTNSDDGEESDDPNVISGMAKALYDFDAENPSEITFRKDDLLYINYRQCEGWLVGYLQEDKLGLIPENYVKLLQE</sequence>
<proteinExistence type="predicted"/>
<dbReference type="SMART" id="SM00326">
    <property type="entry name" value="SH3"/>
    <property type="match status" value="1"/>
</dbReference>
<keyword evidence="1 2" id="KW-0728">SH3 domain</keyword>
<dbReference type="EMBL" id="KQ964544">
    <property type="protein sequence ID" value="KXN69181.1"/>
    <property type="molecule type" value="Genomic_DNA"/>
</dbReference>
<reference evidence="5 6" key="1">
    <citation type="journal article" date="2015" name="Genome Biol. Evol.">
        <title>Phylogenomic analyses indicate that early fungi evolved digesting cell walls of algal ancestors of land plants.</title>
        <authorList>
            <person name="Chang Y."/>
            <person name="Wang S."/>
            <person name="Sekimoto S."/>
            <person name="Aerts A.L."/>
            <person name="Choi C."/>
            <person name="Clum A."/>
            <person name="LaButti K.M."/>
            <person name="Lindquist E.A."/>
            <person name="Yee Ngan C."/>
            <person name="Ohm R.A."/>
            <person name="Salamov A.A."/>
            <person name="Grigoriev I.V."/>
            <person name="Spatafora J.W."/>
            <person name="Berbee M.L."/>
        </authorList>
    </citation>
    <scope>NUCLEOTIDE SEQUENCE [LARGE SCALE GENOMIC DNA]</scope>
    <source>
        <strain evidence="5 6">NRRL 28638</strain>
    </source>
</reference>
<dbReference type="OMA" id="YWANSIV"/>
<evidence type="ECO:0000256" key="1">
    <source>
        <dbReference type="ARBA" id="ARBA00022443"/>
    </source>
</evidence>
<organism evidence="5 6">
    <name type="scientific">Conidiobolus coronatus (strain ATCC 28846 / CBS 209.66 / NRRL 28638)</name>
    <name type="common">Delacroixia coronata</name>
    <dbReference type="NCBI Taxonomy" id="796925"/>
    <lineage>
        <taxon>Eukaryota</taxon>
        <taxon>Fungi</taxon>
        <taxon>Fungi incertae sedis</taxon>
        <taxon>Zoopagomycota</taxon>
        <taxon>Entomophthoromycotina</taxon>
        <taxon>Entomophthoromycetes</taxon>
        <taxon>Entomophthorales</taxon>
        <taxon>Ancylistaceae</taxon>
        <taxon>Conidiobolus</taxon>
    </lineage>
</organism>
<dbReference type="Proteomes" id="UP000070444">
    <property type="component" value="Unassembled WGS sequence"/>
</dbReference>
<dbReference type="AlphaFoldDB" id="A0A137P2M9"/>
<keyword evidence="6" id="KW-1185">Reference proteome</keyword>
<dbReference type="Gene3D" id="2.30.30.40">
    <property type="entry name" value="SH3 Domains"/>
    <property type="match status" value="1"/>
</dbReference>
<evidence type="ECO:0000313" key="5">
    <source>
        <dbReference type="EMBL" id="KXN69181.1"/>
    </source>
</evidence>
<feature type="compositionally biased region" description="Polar residues" evidence="3">
    <location>
        <begin position="10"/>
        <end position="25"/>
    </location>
</feature>
<dbReference type="InterPro" id="IPR036028">
    <property type="entry name" value="SH3-like_dom_sf"/>
</dbReference>
<dbReference type="InterPro" id="IPR001452">
    <property type="entry name" value="SH3_domain"/>
</dbReference>
<accession>A0A137P2M9</accession>
<evidence type="ECO:0000256" key="3">
    <source>
        <dbReference type="SAM" id="MobiDB-lite"/>
    </source>
</evidence>
<dbReference type="PROSITE" id="PS50002">
    <property type="entry name" value="SH3"/>
    <property type="match status" value="1"/>
</dbReference>
<evidence type="ECO:0000313" key="6">
    <source>
        <dbReference type="Proteomes" id="UP000070444"/>
    </source>
</evidence>
<evidence type="ECO:0000256" key="2">
    <source>
        <dbReference type="PROSITE-ProRule" id="PRU00192"/>
    </source>
</evidence>
<dbReference type="SUPFAM" id="SSF50044">
    <property type="entry name" value="SH3-domain"/>
    <property type="match status" value="1"/>
</dbReference>
<dbReference type="OrthoDB" id="19092at2759"/>